<organism evidence="1 2">
    <name type="scientific">Solanum tuberosum</name>
    <name type="common">Potato</name>
    <dbReference type="NCBI Taxonomy" id="4113"/>
    <lineage>
        <taxon>Eukaryota</taxon>
        <taxon>Viridiplantae</taxon>
        <taxon>Streptophyta</taxon>
        <taxon>Embryophyta</taxon>
        <taxon>Tracheophyta</taxon>
        <taxon>Spermatophyta</taxon>
        <taxon>Magnoliopsida</taxon>
        <taxon>eudicotyledons</taxon>
        <taxon>Gunneridae</taxon>
        <taxon>Pentapetalae</taxon>
        <taxon>asterids</taxon>
        <taxon>lamiids</taxon>
        <taxon>Solanales</taxon>
        <taxon>Solanaceae</taxon>
        <taxon>Solanoideae</taxon>
        <taxon>Solaneae</taxon>
        <taxon>Solanum</taxon>
    </lineage>
</organism>
<dbReference type="ExpressionAtlas" id="M1AK51">
    <property type="expression patterns" value="baseline"/>
</dbReference>
<dbReference type="Proteomes" id="UP000011115">
    <property type="component" value="Unassembled WGS sequence"/>
</dbReference>
<name>M1AK51_SOLTU</name>
<dbReference type="Gramene" id="PGSC0003DMT400024458">
    <property type="protein sequence ID" value="PGSC0003DMT400024458"/>
    <property type="gene ID" value="PGSC0003DMG400009456"/>
</dbReference>
<reference evidence="2" key="1">
    <citation type="journal article" date="2011" name="Nature">
        <title>Genome sequence and analysis of the tuber crop potato.</title>
        <authorList>
            <consortium name="The Potato Genome Sequencing Consortium"/>
        </authorList>
    </citation>
    <scope>NUCLEOTIDE SEQUENCE [LARGE SCALE GENOMIC DNA]</scope>
    <source>
        <strain evidence="2">cv. DM1-3 516 R44</strain>
    </source>
</reference>
<dbReference type="Gramene" id="PGSC0003DMT400024460">
    <property type="protein sequence ID" value="PGSC0003DMT400024460"/>
    <property type="gene ID" value="PGSC0003DMG400009456"/>
</dbReference>
<sequence length="91" mass="10510">MDRGGGQHTLIGKIIARKGMRLMDFMEESVNFIAMKRFLCGDACGHPMSWSKLQAHHCWQKPHLFLQNVRKLHLNLEVSHFQYTTSTSIVL</sequence>
<evidence type="ECO:0000313" key="2">
    <source>
        <dbReference type="Proteomes" id="UP000011115"/>
    </source>
</evidence>
<reference evidence="1" key="2">
    <citation type="submission" date="2015-06" db="UniProtKB">
        <authorList>
            <consortium name="EnsemblPlants"/>
        </authorList>
    </citation>
    <scope>IDENTIFICATION</scope>
    <source>
        <strain evidence="1">DM1-3 516 R44</strain>
    </source>
</reference>
<proteinExistence type="predicted"/>
<accession>M1AK51</accession>
<gene>
    <name evidence="1" type="primary">LOC102587314</name>
</gene>
<dbReference type="OrthoDB" id="512036at2759"/>
<protein>
    <submittedName>
        <fullName evidence="1">F-box family protein</fullName>
    </submittedName>
</protein>
<dbReference type="AlphaFoldDB" id="M1AK51"/>
<dbReference type="HOGENOM" id="CLU_2431257_0_0_1"/>
<dbReference type="EnsemblPlants" id="PGSC0003DMT400024458">
    <property type="protein sequence ID" value="PGSC0003DMT400024458"/>
    <property type="gene ID" value="PGSC0003DMG400009456"/>
</dbReference>
<evidence type="ECO:0000313" key="1">
    <source>
        <dbReference type="EnsemblPlants" id="PGSC0003DMT400024458"/>
    </source>
</evidence>
<dbReference type="EnsemblPlants" id="PGSC0003DMT400024460">
    <property type="protein sequence ID" value="PGSC0003DMT400024460"/>
    <property type="gene ID" value="PGSC0003DMG400009456"/>
</dbReference>
<keyword evidence="2" id="KW-1185">Reference proteome</keyword>